<comment type="caution">
    <text evidence="1">The sequence shown here is derived from an EMBL/GenBank/DDBJ whole genome shotgun (WGS) entry which is preliminary data.</text>
</comment>
<dbReference type="EMBL" id="JACXVP010000005">
    <property type="protein sequence ID" value="KAG5604330.1"/>
    <property type="molecule type" value="Genomic_DNA"/>
</dbReference>
<reference evidence="1 2" key="1">
    <citation type="submission" date="2020-09" db="EMBL/GenBank/DDBJ databases">
        <title>De no assembly of potato wild relative species, Solanum commersonii.</title>
        <authorList>
            <person name="Cho K."/>
        </authorList>
    </citation>
    <scope>NUCLEOTIDE SEQUENCE [LARGE SCALE GENOMIC DNA]</scope>
    <source>
        <strain evidence="1">LZ3.2</strain>
        <tissue evidence="1">Leaf</tissue>
    </source>
</reference>
<sequence>MPHLCKLCNNLVKVSKSGRRDLHTTFMQAVQQLGEVSKSRRRDLHATFMQVVQQLGEGVEIGEEGSSYHIYAGCATTW</sequence>
<name>A0A9J5YVA2_SOLCO</name>
<keyword evidence="2" id="KW-1185">Reference proteome</keyword>
<proteinExistence type="predicted"/>
<organism evidence="1 2">
    <name type="scientific">Solanum commersonii</name>
    <name type="common">Commerson's wild potato</name>
    <name type="synonym">Commerson's nightshade</name>
    <dbReference type="NCBI Taxonomy" id="4109"/>
    <lineage>
        <taxon>Eukaryota</taxon>
        <taxon>Viridiplantae</taxon>
        <taxon>Streptophyta</taxon>
        <taxon>Embryophyta</taxon>
        <taxon>Tracheophyta</taxon>
        <taxon>Spermatophyta</taxon>
        <taxon>Magnoliopsida</taxon>
        <taxon>eudicotyledons</taxon>
        <taxon>Gunneridae</taxon>
        <taxon>Pentapetalae</taxon>
        <taxon>asterids</taxon>
        <taxon>lamiids</taxon>
        <taxon>Solanales</taxon>
        <taxon>Solanaceae</taxon>
        <taxon>Solanoideae</taxon>
        <taxon>Solaneae</taxon>
        <taxon>Solanum</taxon>
    </lineage>
</organism>
<accession>A0A9J5YVA2</accession>
<gene>
    <name evidence="1" type="ORF">H5410_025822</name>
</gene>
<evidence type="ECO:0000313" key="1">
    <source>
        <dbReference type="EMBL" id="KAG5604330.1"/>
    </source>
</evidence>
<evidence type="ECO:0000313" key="2">
    <source>
        <dbReference type="Proteomes" id="UP000824120"/>
    </source>
</evidence>
<protein>
    <submittedName>
        <fullName evidence="1">Uncharacterized protein</fullName>
    </submittedName>
</protein>
<dbReference type="Proteomes" id="UP000824120">
    <property type="component" value="Chromosome 5"/>
</dbReference>
<dbReference type="AlphaFoldDB" id="A0A9J5YVA2"/>